<name>A0AAV3QJ42_LITER</name>
<accession>A0AAV3QJ42</accession>
<feature type="transmembrane region" description="Helical" evidence="1">
    <location>
        <begin position="61"/>
        <end position="85"/>
    </location>
</feature>
<protein>
    <submittedName>
        <fullName evidence="2">Uncharacterized protein</fullName>
    </submittedName>
</protein>
<dbReference type="InterPro" id="IPR044649">
    <property type="entry name" value="MPBQ/MSBQ_MT"/>
</dbReference>
<dbReference type="PANTHER" id="PTHR44516">
    <property type="entry name" value="2-METHYL-6-PHYTYL-1,4-HYDROQUINONE METHYLTRANSFERASE, CHLOROPLASTIC"/>
    <property type="match status" value="1"/>
</dbReference>
<dbReference type="PANTHER" id="PTHR44516:SF11">
    <property type="entry name" value="2-METHYL-6-PHYTYL-1,4-HYDROQUINONE METHYLTRANSFERASE 2, CHLOROPLASTIC"/>
    <property type="match status" value="1"/>
</dbReference>
<gene>
    <name evidence="2" type="ORF">LIER_18624</name>
</gene>
<comment type="caution">
    <text evidence="2">The sequence shown here is derived from an EMBL/GenBank/DDBJ whole genome shotgun (WGS) entry which is preliminary data.</text>
</comment>
<dbReference type="Proteomes" id="UP001454036">
    <property type="component" value="Unassembled WGS sequence"/>
</dbReference>
<proteinExistence type="predicted"/>
<evidence type="ECO:0000256" key="1">
    <source>
        <dbReference type="SAM" id="Phobius"/>
    </source>
</evidence>
<keyword evidence="1" id="KW-1133">Transmembrane helix</keyword>
<keyword evidence="1" id="KW-0812">Transmembrane</keyword>
<dbReference type="GO" id="GO:0051741">
    <property type="term" value="F:2-methyl-6-phytyl-1,4-benzoquinone methyltransferase activity"/>
    <property type="evidence" value="ECO:0007669"/>
    <property type="project" value="InterPro"/>
</dbReference>
<reference evidence="2 3" key="1">
    <citation type="submission" date="2024-01" db="EMBL/GenBank/DDBJ databases">
        <title>The complete chloroplast genome sequence of Lithospermum erythrorhizon: insights into the phylogenetic relationship among Boraginaceae species and the maternal lineages of purple gromwells.</title>
        <authorList>
            <person name="Okada T."/>
            <person name="Watanabe K."/>
        </authorList>
    </citation>
    <scope>NUCLEOTIDE SEQUENCE [LARGE SCALE GENOMIC DNA]</scope>
</reference>
<keyword evidence="1" id="KW-0472">Membrane</keyword>
<sequence length="125" mass="14108">MIQPFKKAGCKNVKLERIGPEWYPCVFRHGIHMSCPVTGDERLSGDSPLQAEYMGKPINSFVFLLLVILGTIAAMFSIVPIYMWLKPQGSNCSKRDANMKGGESDYLKSLSQDLSRLLFWYVSVN</sequence>
<evidence type="ECO:0000313" key="3">
    <source>
        <dbReference type="Proteomes" id="UP001454036"/>
    </source>
</evidence>
<dbReference type="EMBL" id="BAABME010004494">
    <property type="protein sequence ID" value="GAA0162558.1"/>
    <property type="molecule type" value="Genomic_DNA"/>
</dbReference>
<dbReference type="AlphaFoldDB" id="A0AAV3QJ42"/>
<keyword evidence="3" id="KW-1185">Reference proteome</keyword>
<evidence type="ECO:0000313" key="2">
    <source>
        <dbReference type="EMBL" id="GAA0162558.1"/>
    </source>
</evidence>
<organism evidence="2 3">
    <name type="scientific">Lithospermum erythrorhizon</name>
    <name type="common">Purple gromwell</name>
    <name type="synonym">Lithospermum officinale var. erythrorhizon</name>
    <dbReference type="NCBI Taxonomy" id="34254"/>
    <lineage>
        <taxon>Eukaryota</taxon>
        <taxon>Viridiplantae</taxon>
        <taxon>Streptophyta</taxon>
        <taxon>Embryophyta</taxon>
        <taxon>Tracheophyta</taxon>
        <taxon>Spermatophyta</taxon>
        <taxon>Magnoliopsida</taxon>
        <taxon>eudicotyledons</taxon>
        <taxon>Gunneridae</taxon>
        <taxon>Pentapetalae</taxon>
        <taxon>asterids</taxon>
        <taxon>lamiids</taxon>
        <taxon>Boraginales</taxon>
        <taxon>Boraginaceae</taxon>
        <taxon>Boraginoideae</taxon>
        <taxon>Lithospermeae</taxon>
        <taxon>Lithospermum</taxon>
    </lineage>
</organism>